<dbReference type="InterPro" id="IPR050570">
    <property type="entry name" value="Cell_wall_metabolism_enzyme"/>
</dbReference>
<dbReference type="EMBL" id="BMKQ01000001">
    <property type="protein sequence ID" value="GGF55787.1"/>
    <property type="molecule type" value="Genomic_DNA"/>
</dbReference>
<organism evidence="3 4">
    <name type="scientific">Marmoricola endophyticus</name>
    <dbReference type="NCBI Taxonomy" id="2040280"/>
    <lineage>
        <taxon>Bacteria</taxon>
        <taxon>Bacillati</taxon>
        <taxon>Actinomycetota</taxon>
        <taxon>Actinomycetes</taxon>
        <taxon>Propionibacteriales</taxon>
        <taxon>Nocardioidaceae</taxon>
        <taxon>Marmoricola</taxon>
    </lineage>
</organism>
<reference evidence="3" key="2">
    <citation type="submission" date="2020-09" db="EMBL/GenBank/DDBJ databases">
        <authorList>
            <person name="Sun Q."/>
            <person name="Zhou Y."/>
        </authorList>
    </citation>
    <scope>NUCLEOTIDE SEQUENCE</scope>
    <source>
        <strain evidence="3">CGMCC 1.16067</strain>
    </source>
</reference>
<evidence type="ECO:0000313" key="4">
    <source>
        <dbReference type="Proteomes" id="UP000649179"/>
    </source>
</evidence>
<evidence type="ECO:0000256" key="1">
    <source>
        <dbReference type="SAM" id="MobiDB-lite"/>
    </source>
</evidence>
<feature type="region of interest" description="Disordered" evidence="1">
    <location>
        <begin position="1"/>
        <end position="38"/>
    </location>
</feature>
<dbReference type="Proteomes" id="UP000649179">
    <property type="component" value="Unassembled WGS sequence"/>
</dbReference>
<sequence length="283" mass="29539">MGNHRAQRRAPRPAGIVTPRAPGGRRRATPAPKHPLTGLPMVPTVAGAVAVAVAAGGAATAGAGKADAVQQVQSDPASMQAPAFSEFDTLGMGADLDQRQQAISRDSERDALQDAADTRLQSAVESQARQRNAALTNLARSAETQAAKIKKNAWHLPTTGYHLTARFGNSGGLWSHNHTGLDFATATGTPITAVANGVITETGYDGSYGNKTVERLEDGTEIWYAHQSEIDVKPGDRVIGGQQIGHVGSTGNVTGPHVHVEVRPGGGDPVDPYTAMIYHGLQP</sequence>
<dbReference type="InterPro" id="IPR016047">
    <property type="entry name" value="M23ase_b-sheet_dom"/>
</dbReference>
<feature type="domain" description="M23ase beta-sheet core" evidence="2">
    <location>
        <begin position="177"/>
        <end position="272"/>
    </location>
</feature>
<dbReference type="GO" id="GO:0004222">
    <property type="term" value="F:metalloendopeptidase activity"/>
    <property type="evidence" value="ECO:0007669"/>
    <property type="project" value="TreeGrafter"/>
</dbReference>
<dbReference type="RefSeq" id="WP_188780688.1">
    <property type="nucleotide sequence ID" value="NZ_BMKQ01000001.1"/>
</dbReference>
<comment type="caution">
    <text evidence="3">The sequence shown here is derived from an EMBL/GenBank/DDBJ whole genome shotgun (WGS) entry which is preliminary data.</text>
</comment>
<dbReference type="Gene3D" id="2.70.70.10">
    <property type="entry name" value="Glucose Permease (Domain IIA)"/>
    <property type="match status" value="1"/>
</dbReference>
<dbReference type="PANTHER" id="PTHR21666:SF270">
    <property type="entry name" value="MUREIN HYDROLASE ACTIVATOR ENVC"/>
    <property type="match status" value="1"/>
</dbReference>
<evidence type="ECO:0000313" key="3">
    <source>
        <dbReference type="EMBL" id="GGF55787.1"/>
    </source>
</evidence>
<feature type="compositionally biased region" description="Basic residues" evidence="1">
    <location>
        <begin position="1"/>
        <end position="11"/>
    </location>
</feature>
<keyword evidence="4" id="KW-1185">Reference proteome</keyword>
<dbReference type="PANTHER" id="PTHR21666">
    <property type="entry name" value="PEPTIDASE-RELATED"/>
    <property type="match status" value="1"/>
</dbReference>
<dbReference type="CDD" id="cd12797">
    <property type="entry name" value="M23_peptidase"/>
    <property type="match status" value="1"/>
</dbReference>
<evidence type="ECO:0000259" key="2">
    <source>
        <dbReference type="Pfam" id="PF01551"/>
    </source>
</evidence>
<reference evidence="3" key="1">
    <citation type="journal article" date="2014" name="Int. J. Syst. Evol. Microbiol.">
        <title>Complete genome sequence of Corynebacterium casei LMG S-19264T (=DSM 44701T), isolated from a smear-ripened cheese.</title>
        <authorList>
            <consortium name="US DOE Joint Genome Institute (JGI-PGF)"/>
            <person name="Walter F."/>
            <person name="Albersmeier A."/>
            <person name="Kalinowski J."/>
            <person name="Ruckert C."/>
        </authorList>
    </citation>
    <scope>NUCLEOTIDE SEQUENCE</scope>
    <source>
        <strain evidence="3">CGMCC 1.16067</strain>
    </source>
</reference>
<dbReference type="Pfam" id="PF01551">
    <property type="entry name" value="Peptidase_M23"/>
    <property type="match status" value="1"/>
</dbReference>
<accession>A0A917BR90</accession>
<dbReference type="InterPro" id="IPR011055">
    <property type="entry name" value="Dup_hybrid_motif"/>
</dbReference>
<dbReference type="SUPFAM" id="SSF51261">
    <property type="entry name" value="Duplicated hybrid motif"/>
    <property type="match status" value="1"/>
</dbReference>
<proteinExistence type="predicted"/>
<protein>
    <recommendedName>
        <fullName evidence="2">M23ase beta-sheet core domain-containing protein</fullName>
    </recommendedName>
</protein>
<dbReference type="AlphaFoldDB" id="A0A917BR90"/>
<gene>
    <name evidence="3" type="ORF">GCM10011519_32130</name>
</gene>
<name>A0A917BR90_9ACTN</name>